<dbReference type="AlphaFoldDB" id="A0A926ET17"/>
<comment type="caution">
    <text evidence="1">The sequence shown here is derived from an EMBL/GenBank/DDBJ whole genome shotgun (WGS) entry which is preliminary data.</text>
</comment>
<evidence type="ECO:0000313" key="1">
    <source>
        <dbReference type="EMBL" id="MBC8585834.1"/>
    </source>
</evidence>
<dbReference type="RefSeq" id="WP_262395547.1">
    <property type="nucleotide sequence ID" value="NZ_JACRTD010000006.1"/>
</dbReference>
<organism evidence="1 2">
    <name type="scientific">Youxingia wuxianensis</name>
    <dbReference type="NCBI Taxonomy" id="2763678"/>
    <lineage>
        <taxon>Bacteria</taxon>
        <taxon>Bacillati</taxon>
        <taxon>Bacillota</taxon>
        <taxon>Clostridia</taxon>
        <taxon>Eubacteriales</taxon>
        <taxon>Oscillospiraceae</taxon>
        <taxon>Youxingia</taxon>
    </lineage>
</organism>
<keyword evidence="2" id="KW-1185">Reference proteome</keyword>
<name>A0A926ET17_9FIRM</name>
<gene>
    <name evidence="1" type="ORF">H8705_09575</name>
</gene>
<proteinExistence type="predicted"/>
<accession>A0A926ET17</accession>
<dbReference type="Proteomes" id="UP000623678">
    <property type="component" value="Unassembled WGS sequence"/>
</dbReference>
<sequence length="56" mass="6529">MNNEKILSISNPVLTDSQINDLARPLIGILEAFYQDPQNEQSFQEWLKQQEKHTSK</sequence>
<protein>
    <submittedName>
        <fullName evidence="1">Uncharacterized protein</fullName>
    </submittedName>
</protein>
<reference evidence="1" key="1">
    <citation type="submission" date="2020-08" db="EMBL/GenBank/DDBJ databases">
        <title>Genome public.</title>
        <authorList>
            <person name="Liu C."/>
            <person name="Sun Q."/>
        </authorList>
    </citation>
    <scope>NUCLEOTIDE SEQUENCE</scope>
    <source>
        <strain evidence="1">NSJ-64</strain>
    </source>
</reference>
<dbReference type="EMBL" id="JACRTD010000006">
    <property type="protein sequence ID" value="MBC8585834.1"/>
    <property type="molecule type" value="Genomic_DNA"/>
</dbReference>
<evidence type="ECO:0000313" key="2">
    <source>
        <dbReference type="Proteomes" id="UP000623678"/>
    </source>
</evidence>